<feature type="compositionally biased region" description="Low complexity" evidence="1">
    <location>
        <begin position="34"/>
        <end position="52"/>
    </location>
</feature>
<feature type="region of interest" description="Disordered" evidence="1">
    <location>
        <begin position="1"/>
        <end position="70"/>
    </location>
</feature>
<dbReference type="RefSeq" id="WP_344874270.1">
    <property type="nucleotide sequence ID" value="NZ_BAABAL010000007.1"/>
</dbReference>
<sequence>MNTPQGPYQPQQPGQFPRQGQPTGPQPGFGPGGQHPQQHPQQQGQFQQPGHGQQQGGWGASQAPIPAPAKEKKSKKGLFITLGLLVLAGGAAAALYFMGFFSTTVFDDNALKSGVKDTIVKSFGVAESKVGAINCGTKNKIAAGSSFQCKVTIDGKEKVSVIKVENDKGEYVVGQPK</sequence>
<organism evidence="4 5">
    <name type="scientific">Allokutzneria multivorans</name>
    <dbReference type="NCBI Taxonomy" id="1142134"/>
    <lineage>
        <taxon>Bacteria</taxon>
        <taxon>Bacillati</taxon>
        <taxon>Actinomycetota</taxon>
        <taxon>Actinomycetes</taxon>
        <taxon>Pseudonocardiales</taxon>
        <taxon>Pseudonocardiaceae</taxon>
        <taxon>Allokutzneria</taxon>
    </lineage>
</organism>
<evidence type="ECO:0000256" key="1">
    <source>
        <dbReference type="SAM" id="MobiDB-lite"/>
    </source>
</evidence>
<gene>
    <name evidence="4" type="ORF">GCM10022247_26110</name>
</gene>
<comment type="caution">
    <text evidence="4">The sequence shown here is derived from an EMBL/GenBank/DDBJ whole genome shotgun (WGS) entry which is preliminary data.</text>
</comment>
<evidence type="ECO:0000313" key="4">
    <source>
        <dbReference type="EMBL" id="GAA4003939.1"/>
    </source>
</evidence>
<evidence type="ECO:0000256" key="2">
    <source>
        <dbReference type="SAM" id="Phobius"/>
    </source>
</evidence>
<feature type="compositionally biased region" description="Low complexity" evidence="1">
    <location>
        <begin position="1"/>
        <end position="23"/>
    </location>
</feature>
<protein>
    <recommendedName>
        <fullName evidence="3">DUF4333 domain-containing protein</fullName>
    </recommendedName>
</protein>
<keyword evidence="2" id="KW-0472">Membrane</keyword>
<evidence type="ECO:0000313" key="5">
    <source>
        <dbReference type="Proteomes" id="UP001501747"/>
    </source>
</evidence>
<keyword evidence="2" id="KW-0812">Transmembrane</keyword>
<feature type="domain" description="DUF4333" evidence="3">
    <location>
        <begin position="92"/>
        <end position="169"/>
    </location>
</feature>
<name>A0ABP7RYF2_9PSEU</name>
<keyword evidence="5" id="KW-1185">Reference proteome</keyword>
<dbReference type="InterPro" id="IPR025637">
    <property type="entry name" value="DUF4333"/>
</dbReference>
<dbReference type="Proteomes" id="UP001501747">
    <property type="component" value="Unassembled WGS sequence"/>
</dbReference>
<proteinExistence type="predicted"/>
<feature type="transmembrane region" description="Helical" evidence="2">
    <location>
        <begin position="78"/>
        <end position="101"/>
    </location>
</feature>
<accession>A0ABP7RYF2</accession>
<reference evidence="5" key="1">
    <citation type="journal article" date="2019" name="Int. J. Syst. Evol. Microbiol.">
        <title>The Global Catalogue of Microorganisms (GCM) 10K type strain sequencing project: providing services to taxonomists for standard genome sequencing and annotation.</title>
        <authorList>
            <consortium name="The Broad Institute Genomics Platform"/>
            <consortium name="The Broad Institute Genome Sequencing Center for Infectious Disease"/>
            <person name="Wu L."/>
            <person name="Ma J."/>
        </authorList>
    </citation>
    <scope>NUCLEOTIDE SEQUENCE [LARGE SCALE GENOMIC DNA]</scope>
    <source>
        <strain evidence="5">JCM 17342</strain>
    </source>
</reference>
<dbReference type="EMBL" id="BAABAL010000007">
    <property type="protein sequence ID" value="GAA4003939.1"/>
    <property type="molecule type" value="Genomic_DNA"/>
</dbReference>
<evidence type="ECO:0000259" key="3">
    <source>
        <dbReference type="Pfam" id="PF14230"/>
    </source>
</evidence>
<dbReference type="SUPFAM" id="SSF81995">
    <property type="entry name" value="beta-sandwich domain of Sec23/24"/>
    <property type="match status" value="1"/>
</dbReference>
<dbReference type="Pfam" id="PF14230">
    <property type="entry name" value="DUF4333"/>
    <property type="match status" value="1"/>
</dbReference>
<keyword evidence="2" id="KW-1133">Transmembrane helix</keyword>